<organism evidence="2 3">
    <name type="scientific">Priestia megaterium (strain ATCC 14581 / DSM 32 / CCUG 1817 / JCM 2506 / NBRC 15308 / NCIMB 9376 / NCTC 10342 / NRRL B-14308 / VKM B-512 / Ford 19)</name>
    <name type="common">Bacillus megaterium</name>
    <dbReference type="NCBI Taxonomy" id="1348623"/>
    <lineage>
        <taxon>Bacteria</taxon>
        <taxon>Bacillati</taxon>
        <taxon>Bacillota</taxon>
        <taxon>Bacilli</taxon>
        <taxon>Bacillales</taxon>
        <taxon>Bacillaceae</taxon>
        <taxon>Priestia</taxon>
    </lineage>
</organism>
<dbReference type="EMBL" id="CP009920">
    <property type="protein sequence ID" value="AJI22731.1"/>
    <property type="molecule type" value="Genomic_DNA"/>
</dbReference>
<evidence type="ECO:0000313" key="3">
    <source>
        <dbReference type="Proteomes" id="UP000031829"/>
    </source>
</evidence>
<proteinExistence type="predicted"/>
<evidence type="ECO:0000313" key="2">
    <source>
        <dbReference type="EMBL" id="AJI22731.1"/>
    </source>
</evidence>
<dbReference type="RefSeq" id="WP_034651732.1">
    <property type="nucleotide sequence ID" value="NZ_BCVB01000015.1"/>
</dbReference>
<protein>
    <submittedName>
        <fullName evidence="2">Uncharacterized protein</fullName>
    </submittedName>
</protein>
<dbReference type="AlphaFoldDB" id="A0A0B6AGR7"/>
<reference evidence="2 3" key="1">
    <citation type="journal article" date="2015" name="Genome Announc.">
        <title>Complete genome sequences for 35 biothreat assay-relevant bacillus species.</title>
        <authorList>
            <person name="Johnson S.L."/>
            <person name="Daligault H.E."/>
            <person name="Davenport K.W."/>
            <person name="Jaissle J."/>
            <person name="Frey K.G."/>
            <person name="Ladner J.T."/>
            <person name="Broomall S.M."/>
            <person name="Bishop-Lilly K.A."/>
            <person name="Bruce D.C."/>
            <person name="Gibbons H.S."/>
            <person name="Coyne S.R."/>
            <person name="Lo C.C."/>
            <person name="Meincke L."/>
            <person name="Munk A.C."/>
            <person name="Koroleva G.I."/>
            <person name="Rosenzweig C.N."/>
            <person name="Palacios G.F."/>
            <person name="Redden C.L."/>
            <person name="Minogue T.D."/>
            <person name="Chain P.S."/>
        </authorList>
    </citation>
    <scope>NUCLEOTIDE SEQUENCE [LARGE SCALE GENOMIC DNA]</scope>
    <source>
        <strain evidence="3">ATCC 14581 / DSM 32 / JCM 2506 / NBRC 15308 / NCIMB 9376 / NCTC 10342 / NRRL B-14308 / VKM B-512</strain>
    </source>
</reference>
<evidence type="ECO:0000256" key="1">
    <source>
        <dbReference type="SAM" id="MobiDB-lite"/>
    </source>
</evidence>
<dbReference type="GeneID" id="93642913"/>
<dbReference type="Proteomes" id="UP000031829">
    <property type="component" value="Chromosome"/>
</dbReference>
<sequence length="95" mass="10647">MSDFSKSNYTGTGDVSIPQPPDIVTILWQRNPLVIRVPRTIVEATIIGNARPCQRLLQTGDSYRMAVRCLLDNGFEQVFSERLGVFGVSVFVREC</sequence>
<dbReference type="HOGENOM" id="CLU_189696_0_0_9"/>
<gene>
    <name evidence="2" type="ORF">BG04_4939</name>
</gene>
<accession>A0A0B6AGR7</accession>
<feature type="region of interest" description="Disordered" evidence="1">
    <location>
        <begin position="1"/>
        <end position="20"/>
    </location>
</feature>
<name>A0A0B6AGR7_PRIM2</name>
<feature type="compositionally biased region" description="Polar residues" evidence="1">
    <location>
        <begin position="1"/>
        <end position="13"/>
    </location>
</feature>
<dbReference type="KEGG" id="bmeg:BG04_4939"/>